<accession>A0A139HPE9</accession>
<dbReference type="GO" id="GO:0005829">
    <property type="term" value="C:cytosol"/>
    <property type="evidence" value="ECO:0007669"/>
    <property type="project" value="TreeGrafter"/>
</dbReference>
<organism evidence="3 4">
    <name type="scientific">Pseudocercospora eumusae</name>
    <dbReference type="NCBI Taxonomy" id="321146"/>
    <lineage>
        <taxon>Eukaryota</taxon>
        <taxon>Fungi</taxon>
        <taxon>Dikarya</taxon>
        <taxon>Ascomycota</taxon>
        <taxon>Pezizomycotina</taxon>
        <taxon>Dothideomycetes</taxon>
        <taxon>Dothideomycetidae</taxon>
        <taxon>Mycosphaerellales</taxon>
        <taxon>Mycosphaerellaceae</taxon>
        <taxon>Pseudocercospora</taxon>
    </lineage>
</organism>
<dbReference type="Gene3D" id="3.30.450.40">
    <property type="match status" value="1"/>
</dbReference>
<dbReference type="FunFam" id="3.30.450.40:FF:000048">
    <property type="entry name" value="Free methionine-R-sulfoxide reductase"/>
    <property type="match status" value="1"/>
</dbReference>
<dbReference type="PANTHER" id="PTHR21021">
    <property type="entry name" value="GAF/PUTATIVE CYTOSKELETAL PROTEIN"/>
    <property type="match status" value="1"/>
</dbReference>
<protein>
    <recommendedName>
        <fullName evidence="2">GAF domain-containing protein</fullName>
    </recommendedName>
</protein>
<evidence type="ECO:0000256" key="1">
    <source>
        <dbReference type="ARBA" id="ARBA00038454"/>
    </source>
</evidence>
<dbReference type="SUPFAM" id="SSF55781">
    <property type="entry name" value="GAF domain-like"/>
    <property type="match status" value="1"/>
</dbReference>
<dbReference type="Pfam" id="PF13185">
    <property type="entry name" value="GAF_2"/>
    <property type="match status" value="1"/>
</dbReference>
<dbReference type="InterPro" id="IPR029016">
    <property type="entry name" value="GAF-like_dom_sf"/>
</dbReference>
<dbReference type="GO" id="GO:0033745">
    <property type="term" value="F:L-methionine-(R)-S-oxide reductase activity"/>
    <property type="evidence" value="ECO:0007669"/>
    <property type="project" value="TreeGrafter"/>
</dbReference>
<keyword evidence="4" id="KW-1185">Reference proteome</keyword>
<comment type="similarity">
    <text evidence="1">Belongs to the free Met sulfoxide reductase family.</text>
</comment>
<dbReference type="OrthoDB" id="15735at2759"/>
<dbReference type="InterPro" id="IPR003018">
    <property type="entry name" value="GAF"/>
</dbReference>
<name>A0A139HPE9_9PEZI</name>
<evidence type="ECO:0000313" key="4">
    <source>
        <dbReference type="Proteomes" id="UP000070133"/>
    </source>
</evidence>
<reference evidence="3 4" key="1">
    <citation type="submission" date="2015-07" db="EMBL/GenBank/DDBJ databases">
        <title>Comparative genomics of the Sigatoka disease complex on banana suggests a link between parallel evolutionary changes in Pseudocercospora fijiensis and Pseudocercospora eumusae and increased virulence on the banana host.</title>
        <authorList>
            <person name="Chang T.-C."/>
            <person name="Salvucci A."/>
            <person name="Crous P.W."/>
            <person name="Stergiopoulos I."/>
        </authorList>
    </citation>
    <scope>NUCLEOTIDE SEQUENCE [LARGE SCALE GENOMIC DNA]</scope>
    <source>
        <strain evidence="3 4">CBS 114824</strain>
    </source>
</reference>
<dbReference type="AlphaFoldDB" id="A0A139HPE9"/>
<dbReference type="InterPro" id="IPR051330">
    <property type="entry name" value="Phosphatase_reg/MetRdx"/>
</dbReference>
<evidence type="ECO:0000259" key="2">
    <source>
        <dbReference type="Pfam" id="PF13185"/>
    </source>
</evidence>
<sequence>MLEDNQYCGRVKTSKSNARMALQQLPVQCRSPKPVNSTGLTSSHGLPPLPSGQFQTMTWPNTTLTWLQPSISFNVQGGLMKLNFYVARFGAANDDDDVEQYVFSLENGDDWFYFEDNYSGSSKAQKANAPPYPFIISTISATETGTLRLRHNNRPYLCAVHADSSNFAEGVSKTAAYDQIIQEAKALFDGQRNWSQVCTFSNTANTASLIWHALHALPSPSNKVNWAGFYVLDPSVPDQLILGPFQGKVACQTITFGKGVCGAAEASQKTQLVPNVEKFPGHIACDGDSRSEIVVPILKGGKVVAIIDIDCAVENGFDEEDQRKLEELAEILAEGCDW</sequence>
<dbReference type="Proteomes" id="UP000070133">
    <property type="component" value="Unassembled WGS sequence"/>
</dbReference>
<gene>
    <name evidence="3" type="ORF">AC578_7973</name>
</gene>
<proteinExistence type="inferred from homology"/>
<comment type="caution">
    <text evidence="3">The sequence shown here is derived from an EMBL/GenBank/DDBJ whole genome shotgun (WGS) entry which is preliminary data.</text>
</comment>
<dbReference type="PANTHER" id="PTHR21021:SF15">
    <property type="entry name" value="FREE METHIONINE-R-SULFOXIDE REDUCTASE"/>
    <property type="match status" value="1"/>
</dbReference>
<dbReference type="EMBL" id="LFZN01000022">
    <property type="protein sequence ID" value="KXT04330.1"/>
    <property type="molecule type" value="Genomic_DNA"/>
</dbReference>
<feature type="domain" description="GAF" evidence="2">
    <location>
        <begin position="227"/>
        <end position="333"/>
    </location>
</feature>
<evidence type="ECO:0000313" key="3">
    <source>
        <dbReference type="EMBL" id="KXT04330.1"/>
    </source>
</evidence>